<protein>
    <submittedName>
        <fullName evidence="1">Thioredoxin family protein</fullName>
    </submittedName>
</protein>
<gene>
    <name evidence="1" type="ORF">H6A19_16910</name>
</gene>
<comment type="caution">
    <text evidence="1">The sequence shown here is derived from an EMBL/GenBank/DDBJ whole genome shotgun (WGS) entry which is preliminary data.</text>
</comment>
<dbReference type="RefSeq" id="WP_204572808.1">
    <property type="nucleotide sequence ID" value="NZ_JACJLL010000250.1"/>
</dbReference>
<dbReference type="SUPFAM" id="SSF52833">
    <property type="entry name" value="Thioredoxin-like"/>
    <property type="match status" value="1"/>
</dbReference>
<proteinExistence type="predicted"/>
<feature type="non-terminal residue" evidence="1">
    <location>
        <position position="156"/>
    </location>
</feature>
<evidence type="ECO:0000313" key="1">
    <source>
        <dbReference type="EMBL" id="MBM6820990.1"/>
    </source>
</evidence>
<dbReference type="EMBL" id="JACJLL010000250">
    <property type="protein sequence ID" value="MBM6820990.1"/>
    <property type="molecule type" value="Genomic_DNA"/>
</dbReference>
<name>A0ABS2FK72_9CLOT</name>
<dbReference type="Pfam" id="PF14595">
    <property type="entry name" value="Thioredoxin_9"/>
    <property type="match status" value="1"/>
</dbReference>
<accession>A0ABS2FK72</accession>
<dbReference type="Gene3D" id="3.40.30.10">
    <property type="entry name" value="Glutaredoxin"/>
    <property type="match status" value="1"/>
</dbReference>
<reference evidence="1 2" key="1">
    <citation type="journal article" date="2021" name="Sci. Rep.">
        <title>The distribution of antibiotic resistance genes in chicken gut microbiota commensals.</title>
        <authorList>
            <person name="Juricova H."/>
            <person name="Matiasovicova J."/>
            <person name="Kubasova T."/>
            <person name="Cejkova D."/>
            <person name="Rychlik I."/>
        </authorList>
    </citation>
    <scope>NUCLEOTIDE SEQUENCE [LARGE SCALE GENOMIC DNA]</scope>
    <source>
        <strain evidence="1 2">An435</strain>
    </source>
</reference>
<keyword evidence="2" id="KW-1185">Reference proteome</keyword>
<sequence>MLTDVELMDYEEYLNNANDEEIIFINELYDQGQILEQGLRDIISLKKDIKILVITSTRCKDSATIIPFLIKLSQFNEHIEVKFLLKKDNEELLSKLSGEMKLPTIMVMDSDNNVIRKFIEFPKGVKDILINSPKEKTQEIIDEMRNGKYNDLIQLD</sequence>
<dbReference type="Proteomes" id="UP000767334">
    <property type="component" value="Unassembled WGS sequence"/>
</dbReference>
<organism evidence="1 2">
    <name type="scientific">Clostridium saudiense</name>
    <dbReference type="NCBI Taxonomy" id="1414720"/>
    <lineage>
        <taxon>Bacteria</taxon>
        <taxon>Bacillati</taxon>
        <taxon>Bacillota</taxon>
        <taxon>Clostridia</taxon>
        <taxon>Eubacteriales</taxon>
        <taxon>Clostridiaceae</taxon>
        <taxon>Clostridium</taxon>
    </lineage>
</organism>
<dbReference type="InterPro" id="IPR036249">
    <property type="entry name" value="Thioredoxin-like_sf"/>
</dbReference>
<evidence type="ECO:0000313" key="2">
    <source>
        <dbReference type="Proteomes" id="UP000767334"/>
    </source>
</evidence>